<dbReference type="Pfam" id="PF01753">
    <property type="entry name" value="zf-MYND"/>
    <property type="match status" value="1"/>
</dbReference>
<dbReference type="GO" id="GO:0008270">
    <property type="term" value="F:zinc ion binding"/>
    <property type="evidence" value="ECO:0007669"/>
    <property type="project" value="UniProtKB-KW"/>
</dbReference>
<proteinExistence type="predicted"/>
<feature type="non-terminal residue" evidence="6">
    <location>
        <position position="1"/>
    </location>
</feature>
<evidence type="ECO:0000256" key="1">
    <source>
        <dbReference type="ARBA" id="ARBA00022723"/>
    </source>
</evidence>
<dbReference type="Proteomes" id="UP000789342">
    <property type="component" value="Unassembled WGS sequence"/>
</dbReference>
<evidence type="ECO:0000313" key="7">
    <source>
        <dbReference type="Proteomes" id="UP000789342"/>
    </source>
</evidence>
<gene>
    <name evidence="6" type="ORF">AMORRO_LOCUS8162</name>
</gene>
<dbReference type="SUPFAM" id="SSF144232">
    <property type="entry name" value="HIT/MYND zinc finger-like"/>
    <property type="match status" value="1"/>
</dbReference>
<dbReference type="AlphaFoldDB" id="A0A9N9CRV8"/>
<keyword evidence="2 4" id="KW-0863">Zinc-finger</keyword>
<evidence type="ECO:0000313" key="6">
    <source>
        <dbReference type="EMBL" id="CAG8609693.1"/>
    </source>
</evidence>
<comment type="caution">
    <text evidence="6">The sequence shown here is derived from an EMBL/GenBank/DDBJ whole genome shotgun (WGS) entry which is preliminary data.</text>
</comment>
<accession>A0A9N9CRV8</accession>
<dbReference type="PROSITE" id="PS50865">
    <property type="entry name" value="ZF_MYND_2"/>
    <property type="match status" value="1"/>
</dbReference>
<evidence type="ECO:0000259" key="5">
    <source>
        <dbReference type="PROSITE" id="PS50865"/>
    </source>
</evidence>
<evidence type="ECO:0000256" key="4">
    <source>
        <dbReference type="PROSITE-ProRule" id="PRU00134"/>
    </source>
</evidence>
<keyword evidence="1" id="KW-0479">Metal-binding</keyword>
<evidence type="ECO:0000256" key="2">
    <source>
        <dbReference type="ARBA" id="ARBA00022771"/>
    </source>
</evidence>
<evidence type="ECO:0000256" key="3">
    <source>
        <dbReference type="ARBA" id="ARBA00022833"/>
    </source>
</evidence>
<reference evidence="6" key="1">
    <citation type="submission" date="2021-06" db="EMBL/GenBank/DDBJ databases">
        <authorList>
            <person name="Kallberg Y."/>
            <person name="Tangrot J."/>
            <person name="Rosling A."/>
        </authorList>
    </citation>
    <scope>NUCLEOTIDE SEQUENCE</scope>
    <source>
        <strain evidence="6">CL551</strain>
    </source>
</reference>
<keyword evidence="3" id="KW-0862">Zinc</keyword>
<dbReference type="InterPro" id="IPR002893">
    <property type="entry name" value="Znf_MYND"/>
</dbReference>
<keyword evidence="7" id="KW-1185">Reference proteome</keyword>
<dbReference type="Gene3D" id="6.10.140.2220">
    <property type="match status" value="1"/>
</dbReference>
<protein>
    <submittedName>
        <fullName evidence="6">6768_t:CDS:1</fullName>
    </submittedName>
</protein>
<organism evidence="6 7">
    <name type="scientific">Acaulospora morrowiae</name>
    <dbReference type="NCBI Taxonomy" id="94023"/>
    <lineage>
        <taxon>Eukaryota</taxon>
        <taxon>Fungi</taxon>
        <taxon>Fungi incertae sedis</taxon>
        <taxon>Mucoromycota</taxon>
        <taxon>Glomeromycotina</taxon>
        <taxon>Glomeromycetes</taxon>
        <taxon>Diversisporales</taxon>
        <taxon>Acaulosporaceae</taxon>
        <taxon>Acaulospora</taxon>
    </lineage>
</organism>
<dbReference type="EMBL" id="CAJVPV010006744">
    <property type="protein sequence ID" value="CAG8609693.1"/>
    <property type="molecule type" value="Genomic_DNA"/>
</dbReference>
<feature type="domain" description="MYND-type" evidence="5">
    <location>
        <begin position="1"/>
        <end position="32"/>
    </location>
</feature>
<dbReference type="OrthoDB" id="2396753at2759"/>
<sequence>KLCSGICVRCSRAYYCSKECQKQDWKEHKKSCKVIVPNFEKEFAIKYPNEIKQVELLGEIQMNMQFNEDSINMINKSNSQNIMQRWRGWSNELTKFLSSPRQIGDIFARTTNLPYIADTGGCALSFSNTPKNGKLRLIQGKVHVAVGFVDLDLLLQTTILQNEDLVEHPAKFIGYEGSVYAVAKTNVILEMIIGKAPIRSIIEAWFSSVWTKETLEHFKNAINNIIKFGNASVDRPPNPTKRELHPEVRSLISYWSKSVGSPKSRKNAHKLWASVFNKTDPVFAIIVNLVKPRDRVQVARYIFTGEFPLMDDQQPENLVASIMMFNCSDGISPHSTSEIMLHLMPMESILPKYQCENTAFLNAVYNFLEEAIAKVRTWLLPPVGETKKIEIYLHFQWVTNDNPELLTSIRQLDSSTISWSNICDYLCAHNFHKLLQACSGNDTVHIMSSMNWTTEVFGGSIMDYDNTKRNKILTDARKMIQTSGQAIDPSGYFRYAQIMKHPHNISNVLLARSVKEYWLNYFFRGQDVNIIDASFLPYAHTHQVHQLLNIFFKYNKIL</sequence>
<name>A0A9N9CRV8_9GLOM</name>